<keyword evidence="3 11" id="KW-0812">Transmembrane</keyword>
<dbReference type="OrthoDB" id="5576752at2759"/>
<evidence type="ECO:0000256" key="4">
    <source>
        <dbReference type="ARBA" id="ARBA00022792"/>
    </source>
</evidence>
<evidence type="ECO:0000256" key="2">
    <source>
        <dbReference type="ARBA" id="ARBA00006780"/>
    </source>
</evidence>
<comment type="subcellular location">
    <subcellularLocation>
        <location evidence="1 11">Mitochondrion inner membrane</location>
        <topology evidence="1 11">Single-pass membrane protein</topology>
    </subcellularLocation>
</comment>
<comment type="caution">
    <text evidence="13">The sequence shown here is derived from an EMBL/GenBank/DDBJ whole genome shotgun (WGS) entry which is preliminary data.</text>
</comment>
<keyword evidence="8 11" id="KW-0143">Chaperone</keyword>
<evidence type="ECO:0000313" key="14">
    <source>
        <dbReference type="Proteomes" id="UP000660729"/>
    </source>
</evidence>
<evidence type="ECO:0000256" key="10">
    <source>
        <dbReference type="ARBA" id="ARBA00031521"/>
    </source>
</evidence>
<dbReference type="GO" id="GO:0034551">
    <property type="term" value="P:mitochondrial respiratory chain complex III assembly"/>
    <property type="evidence" value="ECO:0007669"/>
    <property type="project" value="TreeGrafter"/>
</dbReference>
<dbReference type="GO" id="GO:0005743">
    <property type="term" value="C:mitochondrial inner membrane"/>
    <property type="evidence" value="ECO:0007669"/>
    <property type="project" value="UniProtKB-SubCell"/>
</dbReference>
<gene>
    <name evidence="13" type="ORF">HII31_11322</name>
</gene>
<dbReference type="AlphaFoldDB" id="A0A8H6RAG6"/>
<feature type="transmembrane region" description="Helical" evidence="11">
    <location>
        <begin position="6"/>
        <end position="27"/>
    </location>
</feature>
<evidence type="ECO:0000256" key="6">
    <source>
        <dbReference type="ARBA" id="ARBA00023128"/>
    </source>
</evidence>
<dbReference type="InterPro" id="IPR012420">
    <property type="entry name" value="Cbp4"/>
</dbReference>
<dbReference type="Pfam" id="PF07960">
    <property type="entry name" value="CBP4"/>
    <property type="match status" value="1"/>
</dbReference>
<name>A0A8H6RAG6_9PEZI</name>
<dbReference type="EMBL" id="JABCIY010000229">
    <property type="protein sequence ID" value="KAF7187433.1"/>
    <property type="molecule type" value="Genomic_DNA"/>
</dbReference>
<dbReference type="PANTHER" id="PTHR28202:SF1">
    <property type="entry name" value="ASSEMBLY FACTOR CBP4"/>
    <property type="match status" value="1"/>
</dbReference>
<evidence type="ECO:0000256" key="7">
    <source>
        <dbReference type="ARBA" id="ARBA00023136"/>
    </source>
</evidence>
<comment type="similarity">
    <text evidence="2 11">Belongs to the CBP4 family.</text>
</comment>
<keyword evidence="14" id="KW-1185">Reference proteome</keyword>
<accession>A0A8H6RAG6</accession>
<keyword evidence="7 11" id="KW-0472">Membrane</keyword>
<protein>
    <recommendedName>
        <fullName evidence="10 11">Cytochrome b mRNA-processing protein 4</fullName>
    </recommendedName>
</protein>
<evidence type="ECO:0000256" key="3">
    <source>
        <dbReference type="ARBA" id="ARBA00022692"/>
    </source>
</evidence>
<evidence type="ECO:0000256" key="1">
    <source>
        <dbReference type="ARBA" id="ARBA00004434"/>
    </source>
</evidence>
<evidence type="ECO:0000256" key="8">
    <source>
        <dbReference type="ARBA" id="ARBA00023186"/>
    </source>
</evidence>
<evidence type="ECO:0000256" key="9">
    <source>
        <dbReference type="ARBA" id="ARBA00025413"/>
    </source>
</evidence>
<sequence length="116" mass="13826">MRTITWVKMALAGGVMCVGGPALIYYVTPSEEELFLKYNPELQRRSLERRKEKQEDFDQFVNNLKRYSKSEKPIWTVQEEEATRMRREGVQAELDRRRAAQQEAEERRMEIKNSLK</sequence>
<evidence type="ECO:0000256" key="11">
    <source>
        <dbReference type="RuleBase" id="RU368005"/>
    </source>
</evidence>
<reference evidence="13" key="1">
    <citation type="submission" date="2020-04" db="EMBL/GenBank/DDBJ databases">
        <title>Draft genome resource of the tomato pathogen Pseudocercospora fuligena.</title>
        <authorList>
            <person name="Zaccaron A."/>
        </authorList>
    </citation>
    <scope>NUCLEOTIDE SEQUENCE</scope>
    <source>
        <strain evidence="13">PF001</strain>
    </source>
</reference>
<keyword evidence="4 11" id="KW-0999">Mitochondrion inner membrane</keyword>
<keyword evidence="5 11" id="KW-1133">Transmembrane helix</keyword>
<dbReference type="PANTHER" id="PTHR28202">
    <property type="entry name" value="ASSEMBLY FACTOR CBP4"/>
    <property type="match status" value="1"/>
</dbReference>
<dbReference type="Proteomes" id="UP000660729">
    <property type="component" value="Unassembled WGS sequence"/>
</dbReference>
<organism evidence="13 14">
    <name type="scientific">Pseudocercospora fuligena</name>
    <dbReference type="NCBI Taxonomy" id="685502"/>
    <lineage>
        <taxon>Eukaryota</taxon>
        <taxon>Fungi</taxon>
        <taxon>Dikarya</taxon>
        <taxon>Ascomycota</taxon>
        <taxon>Pezizomycotina</taxon>
        <taxon>Dothideomycetes</taxon>
        <taxon>Dothideomycetidae</taxon>
        <taxon>Mycosphaerellales</taxon>
        <taxon>Mycosphaerellaceae</taxon>
        <taxon>Pseudocercospora</taxon>
    </lineage>
</organism>
<proteinExistence type="inferred from homology"/>
<evidence type="ECO:0000313" key="13">
    <source>
        <dbReference type="EMBL" id="KAF7187433.1"/>
    </source>
</evidence>
<keyword evidence="6 11" id="KW-0496">Mitochondrion</keyword>
<feature type="region of interest" description="Disordered" evidence="12">
    <location>
        <begin position="86"/>
        <end position="116"/>
    </location>
</feature>
<evidence type="ECO:0000256" key="12">
    <source>
        <dbReference type="SAM" id="MobiDB-lite"/>
    </source>
</evidence>
<comment type="function">
    <text evidence="9 11">Essential for the assembly of ubiquinol-cytochrome c reductase. It has a direct effect on the correct occurrence of the Rieske protein, core 4, core 5 and apocytochrome b.</text>
</comment>
<evidence type="ECO:0000256" key="5">
    <source>
        <dbReference type="ARBA" id="ARBA00022989"/>
    </source>
</evidence>